<keyword evidence="1" id="KW-1133">Transmembrane helix</keyword>
<feature type="transmembrane region" description="Helical" evidence="1">
    <location>
        <begin position="55"/>
        <end position="76"/>
    </location>
</feature>
<keyword evidence="1" id="KW-0812">Transmembrane</keyword>
<dbReference type="RefSeq" id="WP_316560205.1">
    <property type="nucleotide sequence ID" value="NZ_CP131062.1"/>
</dbReference>
<reference evidence="2 3" key="1">
    <citation type="submission" date="2023-07" db="EMBL/GenBank/DDBJ databases">
        <title>Closed genome sequence of Methanimicrococcus sp. Es2.</title>
        <authorList>
            <person name="Protasov E."/>
            <person name="Platt K."/>
            <person name="Reeh H."/>
            <person name="Poehlein A."/>
            <person name="Daniel R."/>
            <person name="Brune A."/>
        </authorList>
    </citation>
    <scope>NUCLEOTIDE SEQUENCE [LARGE SCALE GENOMIC DNA]</scope>
    <source>
        <strain evidence="2 3">Es2</strain>
    </source>
</reference>
<dbReference type="KEGG" id="mees:MmiEs2_08710"/>
<dbReference type="GeneID" id="85197335"/>
<proteinExistence type="predicted"/>
<accession>A0AA96VB60</accession>
<evidence type="ECO:0000256" key="1">
    <source>
        <dbReference type="SAM" id="Phobius"/>
    </source>
</evidence>
<dbReference type="Proteomes" id="UP001302662">
    <property type="component" value="Chromosome"/>
</dbReference>
<protein>
    <submittedName>
        <fullName evidence="2">Uncharacterized protein</fullName>
    </submittedName>
</protein>
<sequence length="150" mass="16787">MLSYLNNELAVLTGGIALKTIAVLFFLIALKYLVEKLAQANPAFTDADQFFDKNYLPIGFAVIAISFVHWMCSAGSVETLGFMPFFIGFIGIAVCLIAAGSYYSGKTTPFQIIGRKLKTKIAFKNEKRKSKTKTKTPRRNRIQKMKKTFL</sequence>
<name>A0AA96VB60_9EURY</name>
<evidence type="ECO:0000313" key="2">
    <source>
        <dbReference type="EMBL" id="WNY28668.1"/>
    </source>
</evidence>
<feature type="transmembrane region" description="Helical" evidence="1">
    <location>
        <begin position="82"/>
        <end position="103"/>
    </location>
</feature>
<dbReference type="AlphaFoldDB" id="A0AA96VB60"/>
<dbReference type="EMBL" id="CP131062">
    <property type="protein sequence ID" value="WNY28668.1"/>
    <property type="molecule type" value="Genomic_DNA"/>
</dbReference>
<keyword evidence="1" id="KW-0472">Membrane</keyword>
<organism evidence="2 3">
    <name type="scientific">Methanimicrococcus stummii</name>
    <dbReference type="NCBI Taxonomy" id="3028294"/>
    <lineage>
        <taxon>Archaea</taxon>
        <taxon>Methanobacteriati</taxon>
        <taxon>Methanobacteriota</taxon>
        <taxon>Stenosarchaea group</taxon>
        <taxon>Methanomicrobia</taxon>
        <taxon>Methanosarcinales</taxon>
        <taxon>Methanosarcinaceae</taxon>
        <taxon>Methanimicrococcus</taxon>
    </lineage>
</organism>
<feature type="transmembrane region" description="Helical" evidence="1">
    <location>
        <begin position="12"/>
        <end position="34"/>
    </location>
</feature>
<evidence type="ECO:0000313" key="3">
    <source>
        <dbReference type="Proteomes" id="UP001302662"/>
    </source>
</evidence>
<keyword evidence="3" id="KW-1185">Reference proteome</keyword>
<gene>
    <name evidence="2" type="ORF">MmiEs2_08710</name>
</gene>